<sequence length="418" mass="47384">MFPVSGSSGPRIFGYNGHYTFHDVHDGRPPAPATSLQAVAPPAVAPPAVASPSVTPPTVTPPPATDFNVRHAHYRRIPNSQRSLSPPPPPRKPLSFKTLKNVFCLPLHRGNADRSGDDADEHDEETEQHENARVAKPTADVSILSSEEQTRAPEGDRLPIFTRLRDWTEHERSRMDKGRKDDGEEDEEEDQTHVPERPASMPSLPAKISTPTAVTPEERTASEGHIPTVRQRTPTPLPKVLMRKPSPRERIEFLEVMQPPPQLQLLPIIPPKIPLDGDDANGVVQGGYQRTCLRRKSRGANAKGTLVARARSQHYHSHHHHHLRHKRSDRMHGKKQEAEESHHRHRCKKHYRQQQHRCQRRRSVAERIATTQRREVAWEPVVMPVPVTMHIPGGYPAEKGMWRVFEAPQQWHDVRVLT</sequence>
<organism evidence="2 3">
    <name type="scientific">Orbilia brochopaga</name>
    <dbReference type="NCBI Taxonomy" id="3140254"/>
    <lineage>
        <taxon>Eukaryota</taxon>
        <taxon>Fungi</taxon>
        <taxon>Dikarya</taxon>
        <taxon>Ascomycota</taxon>
        <taxon>Pezizomycotina</taxon>
        <taxon>Orbiliomycetes</taxon>
        <taxon>Orbiliales</taxon>
        <taxon>Orbiliaceae</taxon>
        <taxon>Orbilia</taxon>
    </lineage>
</organism>
<feature type="compositionally biased region" description="Basic and acidic residues" evidence="1">
    <location>
        <begin position="330"/>
        <end position="342"/>
    </location>
</feature>
<gene>
    <name evidence="2" type="ORF">TWF696_001224</name>
</gene>
<feature type="compositionally biased region" description="Basic residues" evidence="1">
    <location>
        <begin position="314"/>
        <end position="329"/>
    </location>
</feature>
<reference evidence="2 3" key="1">
    <citation type="submission" date="2019-10" db="EMBL/GenBank/DDBJ databases">
        <authorList>
            <person name="Palmer J.M."/>
        </authorList>
    </citation>
    <scope>NUCLEOTIDE SEQUENCE [LARGE SCALE GENOMIC DNA]</scope>
    <source>
        <strain evidence="2 3">TWF696</strain>
    </source>
</reference>
<keyword evidence="3" id="KW-1185">Reference proteome</keyword>
<dbReference type="Proteomes" id="UP001375240">
    <property type="component" value="Unassembled WGS sequence"/>
</dbReference>
<evidence type="ECO:0000313" key="2">
    <source>
        <dbReference type="EMBL" id="KAK6337743.1"/>
    </source>
</evidence>
<feature type="region of interest" description="Disordered" evidence="1">
    <location>
        <begin position="44"/>
        <end position="66"/>
    </location>
</feature>
<proteinExistence type="predicted"/>
<feature type="compositionally biased region" description="Basic and acidic residues" evidence="1">
    <location>
        <begin position="169"/>
        <end position="182"/>
    </location>
</feature>
<feature type="region of interest" description="Disordered" evidence="1">
    <location>
        <begin position="169"/>
        <end position="242"/>
    </location>
</feature>
<evidence type="ECO:0000256" key="1">
    <source>
        <dbReference type="SAM" id="MobiDB-lite"/>
    </source>
</evidence>
<name>A0AAV9UCG7_9PEZI</name>
<feature type="region of interest" description="Disordered" evidence="1">
    <location>
        <begin position="314"/>
        <end position="354"/>
    </location>
</feature>
<feature type="compositionally biased region" description="Low complexity" evidence="1">
    <location>
        <begin position="44"/>
        <end position="53"/>
    </location>
</feature>
<feature type="compositionally biased region" description="Acidic residues" evidence="1">
    <location>
        <begin position="118"/>
        <end position="127"/>
    </location>
</feature>
<feature type="region of interest" description="Disordered" evidence="1">
    <location>
        <begin position="108"/>
        <end position="157"/>
    </location>
</feature>
<protein>
    <submittedName>
        <fullName evidence="2">Uncharacterized protein</fullName>
    </submittedName>
</protein>
<dbReference type="EMBL" id="JAVHNQ010000010">
    <property type="protein sequence ID" value="KAK6337743.1"/>
    <property type="molecule type" value="Genomic_DNA"/>
</dbReference>
<feature type="compositionally biased region" description="Basic and acidic residues" evidence="1">
    <location>
        <begin position="148"/>
        <end position="157"/>
    </location>
</feature>
<feature type="compositionally biased region" description="Basic residues" evidence="1">
    <location>
        <begin position="343"/>
        <end position="354"/>
    </location>
</feature>
<dbReference type="AlphaFoldDB" id="A0AAV9UCG7"/>
<feature type="compositionally biased region" description="Pro residues" evidence="1">
    <location>
        <begin position="54"/>
        <end position="64"/>
    </location>
</feature>
<feature type="region of interest" description="Disordered" evidence="1">
    <location>
        <begin position="77"/>
        <end position="96"/>
    </location>
</feature>
<accession>A0AAV9UCG7</accession>
<evidence type="ECO:0000313" key="3">
    <source>
        <dbReference type="Proteomes" id="UP001375240"/>
    </source>
</evidence>
<comment type="caution">
    <text evidence="2">The sequence shown here is derived from an EMBL/GenBank/DDBJ whole genome shotgun (WGS) entry which is preliminary data.</text>
</comment>